<keyword evidence="4" id="KW-1185">Reference proteome</keyword>
<dbReference type="InterPro" id="IPR025110">
    <property type="entry name" value="AMP-bd_C"/>
</dbReference>
<keyword evidence="3" id="KW-0436">Ligase</keyword>
<feature type="domain" description="AMP-dependent synthetase/ligase" evidence="1">
    <location>
        <begin position="53"/>
        <end position="229"/>
    </location>
</feature>
<evidence type="ECO:0000313" key="3">
    <source>
        <dbReference type="EMBL" id="SEB47648.1"/>
    </source>
</evidence>
<dbReference type="Pfam" id="PF00501">
    <property type="entry name" value="AMP-binding"/>
    <property type="match status" value="1"/>
</dbReference>
<evidence type="ECO:0000259" key="1">
    <source>
        <dbReference type="Pfam" id="PF00501"/>
    </source>
</evidence>
<dbReference type="AlphaFoldDB" id="A0A1H4JPI5"/>
<feature type="domain" description="AMP-binding enzyme C-terminal" evidence="2">
    <location>
        <begin position="303"/>
        <end position="375"/>
    </location>
</feature>
<protein>
    <submittedName>
        <fullName evidence="3">O-succinylbenzoic acid--CoA ligase</fullName>
    </submittedName>
</protein>
<dbReference type="GO" id="GO:0016878">
    <property type="term" value="F:acid-thiol ligase activity"/>
    <property type="evidence" value="ECO:0007669"/>
    <property type="project" value="UniProtKB-ARBA"/>
</dbReference>
<proteinExistence type="predicted"/>
<dbReference type="PROSITE" id="PS00455">
    <property type="entry name" value="AMP_BINDING"/>
    <property type="match status" value="1"/>
</dbReference>
<dbReference type="Proteomes" id="UP000199183">
    <property type="component" value="Unassembled WGS sequence"/>
</dbReference>
<dbReference type="SUPFAM" id="SSF56801">
    <property type="entry name" value="Acetyl-CoA synthetase-like"/>
    <property type="match status" value="1"/>
</dbReference>
<dbReference type="Gene3D" id="3.30.300.30">
    <property type="match status" value="1"/>
</dbReference>
<organism evidence="3 4">
    <name type="scientific">Paramicrobacterium humi</name>
    <dbReference type="NCBI Taxonomy" id="640635"/>
    <lineage>
        <taxon>Bacteria</taxon>
        <taxon>Bacillati</taxon>
        <taxon>Actinomycetota</taxon>
        <taxon>Actinomycetes</taxon>
        <taxon>Micrococcales</taxon>
        <taxon>Microbacteriaceae</taxon>
        <taxon>Paramicrobacterium</taxon>
    </lineage>
</organism>
<dbReference type="Pfam" id="PF13193">
    <property type="entry name" value="AMP-binding_C"/>
    <property type="match status" value="1"/>
</dbReference>
<evidence type="ECO:0000313" key="4">
    <source>
        <dbReference type="Proteomes" id="UP000199183"/>
    </source>
</evidence>
<dbReference type="STRING" id="640635.SAMN04489806_0780"/>
<dbReference type="EMBL" id="FNRY01000001">
    <property type="protein sequence ID" value="SEB47648.1"/>
    <property type="molecule type" value="Genomic_DNA"/>
</dbReference>
<dbReference type="InterPro" id="IPR045851">
    <property type="entry name" value="AMP-bd_C_sf"/>
</dbReference>
<reference evidence="3 4" key="1">
    <citation type="submission" date="2016-10" db="EMBL/GenBank/DDBJ databases">
        <authorList>
            <person name="de Groot N.N."/>
        </authorList>
    </citation>
    <scope>NUCLEOTIDE SEQUENCE [LARGE SCALE GENOMIC DNA]</scope>
    <source>
        <strain evidence="3 4">DSM 21799</strain>
    </source>
</reference>
<sequence length="391" mass="40874">MTRNLVAVAAAEPLHLMHALRGALDRSGPAVLPLRAGAERSANGLEIGADIDLPEAPQATAVVIQTSGSSGVPKNVSLSCDALLASASASESVMGGPGQWLLALPAHYVAGLQVLVRSLAADTTPVVLPPGHFDVAAFVAASRELTGELRFTSLVPTQLMQLLETRVGVAALRRFDGILVGGQAVPFAVRDRIELLGLPVFRTYGSSETAGGCVYSGRALPGVEIGIVDGQVELTGPMLADGYLSGDGTIDRELTDDVFVERHGQRWYRTGDLGELVDGVLHVLGRADNVIISGGINVNLDRIERIVRGIRGLEEAVVVGAQHERWGEVPVVVVASDASARLDQVRDAVGEALGAPSRPDRIVVIGSIPVLPSGKPDRQALTRAVATHPES</sequence>
<dbReference type="PANTHER" id="PTHR43767">
    <property type="entry name" value="LONG-CHAIN-FATTY-ACID--COA LIGASE"/>
    <property type="match status" value="1"/>
</dbReference>
<accession>A0A1H4JPI5</accession>
<dbReference type="InterPro" id="IPR050237">
    <property type="entry name" value="ATP-dep_AMP-bd_enzyme"/>
</dbReference>
<dbReference type="InterPro" id="IPR020845">
    <property type="entry name" value="AMP-binding_CS"/>
</dbReference>
<gene>
    <name evidence="3" type="ORF">SAMN04489806_0780</name>
</gene>
<dbReference type="Gene3D" id="3.40.50.12780">
    <property type="entry name" value="N-terminal domain of ligase-like"/>
    <property type="match status" value="1"/>
</dbReference>
<dbReference type="InterPro" id="IPR042099">
    <property type="entry name" value="ANL_N_sf"/>
</dbReference>
<dbReference type="PANTHER" id="PTHR43767:SF1">
    <property type="entry name" value="NONRIBOSOMAL PEPTIDE SYNTHASE PES1 (EUROFUNG)-RELATED"/>
    <property type="match status" value="1"/>
</dbReference>
<dbReference type="InterPro" id="IPR000873">
    <property type="entry name" value="AMP-dep_synth/lig_dom"/>
</dbReference>
<dbReference type="RefSeq" id="WP_091180063.1">
    <property type="nucleotide sequence ID" value="NZ_FNRY01000001.1"/>
</dbReference>
<dbReference type="OrthoDB" id="9803968at2"/>
<name>A0A1H4JPI5_9MICO</name>
<evidence type="ECO:0000259" key="2">
    <source>
        <dbReference type="Pfam" id="PF13193"/>
    </source>
</evidence>